<feature type="transmembrane region" description="Helical" evidence="2">
    <location>
        <begin position="639"/>
        <end position="660"/>
    </location>
</feature>
<dbReference type="SMART" id="SM00460">
    <property type="entry name" value="TGc"/>
    <property type="match status" value="1"/>
</dbReference>
<dbReference type="PANTHER" id="PTHR42736">
    <property type="entry name" value="PROTEIN-GLUTAMINE GAMMA-GLUTAMYLTRANSFERASE"/>
    <property type="match status" value="1"/>
</dbReference>
<feature type="domain" description="Transglutaminase-like" evidence="3">
    <location>
        <begin position="485"/>
        <end position="561"/>
    </location>
</feature>
<feature type="transmembrane region" description="Helical" evidence="2">
    <location>
        <begin position="116"/>
        <end position="136"/>
    </location>
</feature>
<evidence type="ECO:0000259" key="3">
    <source>
        <dbReference type="SMART" id="SM00460"/>
    </source>
</evidence>
<dbReference type="Proteomes" id="UP000230790">
    <property type="component" value="Unassembled WGS sequence"/>
</dbReference>
<dbReference type="PANTHER" id="PTHR42736:SF1">
    <property type="entry name" value="PROTEIN-GLUTAMINE GAMMA-GLUTAMYLTRANSFERASE"/>
    <property type="match status" value="1"/>
</dbReference>
<dbReference type="InterPro" id="IPR002931">
    <property type="entry name" value="Transglutaminase-like"/>
</dbReference>
<feature type="compositionally biased region" description="Pro residues" evidence="1">
    <location>
        <begin position="603"/>
        <end position="621"/>
    </location>
</feature>
<feature type="transmembrane region" description="Helical" evidence="2">
    <location>
        <begin position="63"/>
        <end position="81"/>
    </location>
</feature>
<proteinExistence type="predicted"/>
<evidence type="ECO:0000256" key="1">
    <source>
        <dbReference type="SAM" id="MobiDB-lite"/>
    </source>
</evidence>
<protein>
    <recommendedName>
        <fullName evidence="3">Transglutaminase-like domain-containing protein</fullName>
    </recommendedName>
</protein>
<dbReference type="Pfam" id="PF01841">
    <property type="entry name" value="Transglut_core"/>
    <property type="match status" value="1"/>
</dbReference>
<dbReference type="InterPro" id="IPR052901">
    <property type="entry name" value="Bact_TGase-like"/>
</dbReference>
<keyword evidence="2" id="KW-1133">Transmembrane helix</keyword>
<keyword evidence="2" id="KW-0812">Transmembrane</keyword>
<feature type="region of interest" description="Disordered" evidence="1">
    <location>
        <begin position="563"/>
        <end position="628"/>
    </location>
</feature>
<dbReference type="EMBL" id="PGTN01000013">
    <property type="protein sequence ID" value="PJF48485.1"/>
    <property type="molecule type" value="Genomic_DNA"/>
</dbReference>
<reference evidence="4 5" key="1">
    <citation type="submission" date="2017-11" db="EMBL/GenBank/DDBJ databases">
        <title>Evolution of Phototrophy in the Chloroflexi Phylum Driven by Horizontal Gene Transfer.</title>
        <authorList>
            <person name="Ward L.M."/>
            <person name="Hemp J."/>
            <person name="Shih P.M."/>
            <person name="Mcglynn S.E."/>
            <person name="Fischer W."/>
        </authorList>
    </citation>
    <scope>NUCLEOTIDE SEQUENCE [LARGE SCALE GENOMIC DNA]</scope>
    <source>
        <strain evidence="4">JP3_7</strain>
    </source>
</reference>
<organism evidence="4 5">
    <name type="scientific">Candidatus Thermofonsia Clade 3 bacterium</name>
    <dbReference type="NCBI Taxonomy" id="2364212"/>
    <lineage>
        <taxon>Bacteria</taxon>
        <taxon>Bacillati</taxon>
        <taxon>Chloroflexota</taxon>
        <taxon>Candidatus Thermofontia</taxon>
        <taxon>Candidatus Thermofonsia Clade 3</taxon>
    </lineage>
</organism>
<dbReference type="SUPFAM" id="SSF54001">
    <property type="entry name" value="Cysteine proteinases"/>
    <property type="match status" value="1"/>
</dbReference>
<feature type="compositionally biased region" description="Low complexity" evidence="1">
    <location>
        <begin position="591"/>
        <end position="602"/>
    </location>
</feature>
<dbReference type="Gene3D" id="3.10.620.30">
    <property type="match status" value="1"/>
</dbReference>
<evidence type="ECO:0000313" key="4">
    <source>
        <dbReference type="EMBL" id="PJF48485.1"/>
    </source>
</evidence>
<dbReference type="InterPro" id="IPR038765">
    <property type="entry name" value="Papain-like_cys_pep_sf"/>
</dbReference>
<feature type="transmembrane region" description="Helical" evidence="2">
    <location>
        <begin position="168"/>
        <end position="187"/>
    </location>
</feature>
<name>A0A2M8QF92_9CHLR</name>
<comment type="caution">
    <text evidence="4">The sequence shown here is derived from an EMBL/GenBank/DDBJ whole genome shotgun (WGS) entry which is preliminary data.</text>
</comment>
<sequence>MRRSDLITLLVLFAMLFAALGSIVAAEWMPGVGVVAWAAALGLLAGTALAYSSFPAWTAHLTSLIYGLFTLGVIGGTHPSIAGEADHWRARTMLLLQKIVAWIEEALNNGASSEPVIFILLLSGLFWALGYTAAWYSFRYQRIWHVILPTGVAMFSNDYYYAGQNPMAPFLLIYLLCAVTLLARSHLAEREAGWLQSHVRFSPALGRWFVVGGLAMATLAGLFGWRLSEATTSAAGRNFLEQLNAPYQELLARWNRLFANLNNNISREVDSYASSVTLSGPRSLTAEPIMDVMAPPARYYWRAASYDHYDGLTWRNTIETTTNAQPFDVNIPLASYAARMPTQADFVLYRGTDSIYAPSQPLRASVGAQAIFERVGNTTVDLVQLKLPVPLLDGNRYTALGSVSIANVAQLRAAPPDYPAWTARYLQLPPQVPARVFDLARNITARAPTAFDKAAAIERWLRDNITYDEQLPAPPPSIEASDYVLFEIRRAYCNYYATAMVVMLRSLGIPARVAVGYAQGDVALDPNIPDRALYRVQGDDSHMWVEVFFTGYGWVEFEPTAGQPPIERFEPQAGATPTLTPTSPPTPTPQPQATESVQAATPTPEPQPLQPDAPADPPRATPPETDGRSEMLQRLRNSGLPYLLLIPLLMAVGLGVLHYLESAGVGRLPAVERAYALITRYAGWLGVGRQRQFTPYEQAEALAQYAPQAASAVQQITDLYVRKRFAPPREAHSRDDAVAALSAWPKARSALRRALLRVRLRRQWRGRRSVR</sequence>
<feature type="transmembrane region" description="Helical" evidence="2">
    <location>
        <begin position="208"/>
        <end position="227"/>
    </location>
</feature>
<evidence type="ECO:0000313" key="5">
    <source>
        <dbReference type="Proteomes" id="UP000230790"/>
    </source>
</evidence>
<feature type="transmembrane region" description="Helical" evidence="2">
    <location>
        <begin position="31"/>
        <end position="51"/>
    </location>
</feature>
<evidence type="ECO:0000256" key="2">
    <source>
        <dbReference type="SAM" id="Phobius"/>
    </source>
</evidence>
<keyword evidence="2" id="KW-0472">Membrane</keyword>
<gene>
    <name evidence="4" type="ORF">CUN48_03220</name>
</gene>
<accession>A0A2M8QF92</accession>
<dbReference type="AlphaFoldDB" id="A0A2M8QF92"/>